<feature type="transmembrane region" description="Helical" evidence="6">
    <location>
        <begin position="441"/>
        <end position="461"/>
    </location>
</feature>
<dbReference type="PANTHER" id="PTHR43243">
    <property type="entry name" value="INNER MEMBRANE TRANSPORTER YGJI-RELATED"/>
    <property type="match status" value="1"/>
</dbReference>
<feature type="transmembrane region" description="Helical" evidence="6">
    <location>
        <begin position="56"/>
        <end position="76"/>
    </location>
</feature>
<feature type="transmembrane region" description="Helical" evidence="6">
    <location>
        <begin position="386"/>
        <end position="405"/>
    </location>
</feature>
<feature type="transmembrane region" description="Helical" evidence="6">
    <location>
        <begin position="290"/>
        <end position="314"/>
    </location>
</feature>
<dbReference type="Proteomes" id="UP000199233">
    <property type="component" value="Unassembled WGS sequence"/>
</dbReference>
<accession>A0A1H9LEL8</accession>
<feature type="transmembrane region" description="Helical" evidence="6">
    <location>
        <begin position="153"/>
        <end position="171"/>
    </location>
</feature>
<organism evidence="7 8">
    <name type="scientific">Solimonas aquatica</name>
    <dbReference type="NCBI Taxonomy" id="489703"/>
    <lineage>
        <taxon>Bacteria</taxon>
        <taxon>Pseudomonadati</taxon>
        <taxon>Pseudomonadota</taxon>
        <taxon>Gammaproteobacteria</taxon>
        <taxon>Nevskiales</taxon>
        <taxon>Nevskiaceae</taxon>
        <taxon>Solimonas</taxon>
    </lineage>
</organism>
<evidence type="ECO:0000256" key="3">
    <source>
        <dbReference type="ARBA" id="ARBA00022692"/>
    </source>
</evidence>
<sequence length="498" mass="51622">MSLLRTKPLESDRSKDRGLKRVLGAWDLTLLGVGAVIGAGIFVLTGITAATQAGPAVVLSFVVAGFACGCAALSYAELASAVGGCGSAYGYGYASLGELPAWIIGWMLVCEYMVSIPAVATGWSGYVVNSLQALSVHVPEQLIHGPFDKTAPGLINLPAFLVVLVIGILLASGAKLSAQFNAIMVAVKVSAITLFIAVAVFHLNPANWSPFIPPLERVGGSGGAAFSWDMRLLDALKLGLGFGGGGETHFGLVGIMTGAATIFFAYLGFDAVSTAAEETRNPQRDLPIGILGSLFACTALYIVVSALLTGIVNYRELNVPSPVAHAMLAIGQPWVAGTISVGAIAGLTTVILVMYFGLTRVIFAIAHDGLLPGFFAYVHPKTGTPVGSIAATGVLMLAFSGFVPLGRLAELANIGTLGAFVVVCAGVLVMRRTHPELHRPFRTPAAPLIPVLGVLSCGYLMLNLAAFTWAAFAGWMAIGLVIFFAYSRSHSVLASTPG</sequence>
<feature type="transmembrane region" description="Helical" evidence="6">
    <location>
        <begin position="250"/>
        <end position="269"/>
    </location>
</feature>
<evidence type="ECO:0000256" key="4">
    <source>
        <dbReference type="ARBA" id="ARBA00022989"/>
    </source>
</evidence>
<dbReference type="EMBL" id="FOFS01000016">
    <property type="protein sequence ID" value="SER09876.1"/>
    <property type="molecule type" value="Genomic_DNA"/>
</dbReference>
<evidence type="ECO:0000313" key="8">
    <source>
        <dbReference type="Proteomes" id="UP000199233"/>
    </source>
</evidence>
<dbReference type="STRING" id="489703.SAMN04488038_1162"/>
<reference evidence="7 8" key="1">
    <citation type="submission" date="2016-10" db="EMBL/GenBank/DDBJ databases">
        <authorList>
            <person name="de Groot N.N."/>
        </authorList>
    </citation>
    <scope>NUCLEOTIDE SEQUENCE [LARGE SCALE GENOMIC DNA]</scope>
    <source>
        <strain evidence="7 8">DSM 25927</strain>
    </source>
</reference>
<dbReference type="RefSeq" id="WP_093289115.1">
    <property type="nucleotide sequence ID" value="NZ_FOFS01000016.1"/>
</dbReference>
<proteinExistence type="predicted"/>
<dbReference type="PANTHER" id="PTHR43243:SF4">
    <property type="entry name" value="CATIONIC AMINO ACID TRANSPORTER 4"/>
    <property type="match status" value="1"/>
</dbReference>
<dbReference type="PIRSF" id="PIRSF006060">
    <property type="entry name" value="AA_transporter"/>
    <property type="match status" value="1"/>
</dbReference>
<evidence type="ECO:0000256" key="2">
    <source>
        <dbReference type="ARBA" id="ARBA00022448"/>
    </source>
</evidence>
<name>A0A1H9LEL8_9GAMM</name>
<keyword evidence="8" id="KW-1185">Reference proteome</keyword>
<protein>
    <submittedName>
        <fullName evidence="7">Amino acid/polyamine/organocation transporter, APC superfamily</fullName>
    </submittedName>
</protein>
<dbReference type="GO" id="GO:0015171">
    <property type="term" value="F:amino acid transmembrane transporter activity"/>
    <property type="evidence" value="ECO:0007669"/>
    <property type="project" value="TreeGrafter"/>
</dbReference>
<feature type="transmembrane region" description="Helical" evidence="6">
    <location>
        <begin position="334"/>
        <end position="358"/>
    </location>
</feature>
<dbReference type="GO" id="GO:0016020">
    <property type="term" value="C:membrane"/>
    <property type="evidence" value="ECO:0007669"/>
    <property type="project" value="UniProtKB-SubCell"/>
</dbReference>
<feature type="transmembrane region" description="Helical" evidence="6">
    <location>
        <begin position="411"/>
        <end position="429"/>
    </location>
</feature>
<dbReference type="Gene3D" id="1.20.1740.10">
    <property type="entry name" value="Amino acid/polyamine transporter I"/>
    <property type="match status" value="1"/>
</dbReference>
<evidence type="ECO:0000256" key="5">
    <source>
        <dbReference type="ARBA" id="ARBA00023136"/>
    </source>
</evidence>
<keyword evidence="4 6" id="KW-1133">Transmembrane helix</keyword>
<feature type="transmembrane region" description="Helical" evidence="6">
    <location>
        <begin position="183"/>
        <end position="203"/>
    </location>
</feature>
<evidence type="ECO:0000256" key="1">
    <source>
        <dbReference type="ARBA" id="ARBA00004141"/>
    </source>
</evidence>
<evidence type="ECO:0000313" key="7">
    <source>
        <dbReference type="EMBL" id="SER09876.1"/>
    </source>
</evidence>
<keyword evidence="3 6" id="KW-0812">Transmembrane</keyword>
<dbReference type="InterPro" id="IPR002293">
    <property type="entry name" value="AA/rel_permease1"/>
</dbReference>
<gene>
    <name evidence="7" type="ORF">SAMN04488038_1162</name>
</gene>
<keyword evidence="5 6" id="KW-0472">Membrane</keyword>
<comment type="subcellular location">
    <subcellularLocation>
        <location evidence="1">Membrane</location>
        <topology evidence="1">Multi-pass membrane protein</topology>
    </subcellularLocation>
</comment>
<dbReference type="Pfam" id="PF13520">
    <property type="entry name" value="AA_permease_2"/>
    <property type="match status" value="1"/>
</dbReference>
<dbReference type="OrthoDB" id="9804700at2"/>
<feature type="transmembrane region" description="Helical" evidence="6">
    <location>
        <begin position="467"/>
        <end position="486"/>
    </location>
</feature>
<evidence type="ECO:0000256" key="6">
    <source>
        <dbReference type="SAM" id="Phobius"/>
    </source>
</evidence>
<dbReference type="AlphaFoldDB" id="A0A1H9LEL8"/>
<feature type="transmembrane region" description="Helical" evidence="6">
    <location>
        <begin position="21"/>
        <end position="44"/>
    </location>
</feature>
<feature type="transmembrane region" description="Helical" evidence="6">
    <location>
        <begin position="88"/>
        <end position="109"/>
    </location>
</feature>
<keyword evidence="2" id="KW-0813">Transport</keyword>